<dbReference type="OrthoDB" id="5122659at2"/>
<feature type="transmembrane region" description="Helical" evidence="2">
    <location>
        <begin position="31"/>
        <end position="52"/>
    </location>
</feature>
<feature type="region of interest" description="Disordered" evidence="1">
    <location>
        <begin position="1"/>
        <end position="20"/>
    </location>
</feature>
<sequence length="119" mass="12615">MSMPDEPELAGYQPGDGTPLRGRRMRRAAQVVVVLGVAGLVLPGVVTTVSVGTRTANALCANMVTYYVGEGTSSVARWEFFGPGVIGWECYSEGFGGEKHVASLGMIPTYREIHPARAA</sequence>
<accession>A0A4S4FEE8</accession>
<dbReference type="RefSeq" id="WP_136428757.1">
    <property type="nucleotide sequence ID" value="NZ_SSSM01000006.1"/>
</dbReference>
<comment type="caution">
    <text evidence="3">The sequence shown here is derived from an EMBL/GenBank/DDBJ whole genome shotgun (WGS) entry which is preliminary data.</text>
</comment>
<keyword evidence="2" id="KW-1133">Transmembrane helix</keyword>
<evidence type="ECO:0000256" key="2">
    <source>
        <dbReference type="SAM" id="Phobius"/>
    </source>
</evidence>
<dbReference type="Proteomes" id="UP000309133">
    <property type="component" value="Unassembled WGS sequence"/>
</dbReference>
<evidence type="ECO:0000313" key="4">
    <source>
        <dbReference type="Proteomes" id="UP000309133"/>
    </source>
</evidence>
<keyword evidence="2" id="KW-0812">Transmembrane</keyword>
<organism evidence="3 4">
    <name type="scientific">Naasia lichenicola</name>
    <dbReference type="NCBI Taxonomy" id="2565933"/>
    <lineage>
        <taxon>Bacteria</taxon>
        <taxon>Bacillati</taxon>
        <taxon>Actinomycetota</taxon>
        <taxon>Actinomycetes</taxon>
        <taxon>Micrococcales</taxon>
        <taxon>Microbacteriaceae</taxon>
        <taxon>Naasia</taxon>
    </lineage>
</organism>
<name>A0A4S4FEE8_9MICO</name>
<evidence type="ECO:0000313" key="3">
    <source>
        <dbReference type="EMBL" id="THG28398.1"/>
    </source>
</evidence>
<protein>
    <submittedName>
        <fullName evidence="3">Uncharacterized protein</fullName>
    </submittedName>
</protein>
<proteinExistence type="predicted"/>
<dbReference type="AlphaFoldDB" id="A0A4S4FEE8"/>
<dbReference type="EMBL" id="SSSM01000006">
    <property type="protein sequence ID" value="THG28398.1"/>
    <property type="molecule type" value="Genomic_DNA"/>
</dbReference>
<gene>
    <name evidence="3" type="ORF">E6C64_16290</name>
</gene>
<reference evidence="3 4" key="1">
    <citation type="submission" date="2019-04" db="EMBL/GenBank/DDBJ databases">
        <authorList>
            <person name="Jiang L."/>
        </authorList>
    </citation>
    <scope>NUCLEOTIDE SEQUENCE [LARGE SCALE GENOMIC DNA]</scope>
    <source>
        <strain evidence="3 4">YIM 131853</strain>
    </source>
</reference>
<keyword evidence="4" id="KW-1185">Reference proteome</keyword>
<keyword evidence="2" id="KW-0472">Membrane</keyword>
<evidence type="ECO:0000256" key="1">
    <source>
        <dbReference type="SAM" id="MobiDB-lite"/>
    </source>
</evidence>